<dbReference type="SMART" id="SM00060">
    <property type="entry name" value="FN3"/>
    <property type="match status" value="2"/>
</dbReference>
<name>A0A0F9CE47_9ZZZZ</name>
<dbReference type="InterPro" id="IPR036116">
    <property type="entry name" value="FN3_sf"/>
</dbReference>
<proteinExistence type="predicted"/>
<gene>
    <name evidence="2" type="ORF">LCGC14_2336850</name>
</gene>
<sequence length="411" mass="44253">MKVSSRPGDPPGDILNLRGTVVPADIGGGRRLSWQHDADPDAWFKIFLNQIEQGVTQDHEFIIYPIEGEQSFFEVIAVGSGNRFADYTHLLEELNGNKVLLAWTGSTSGDVDFYRIYNDNKTGTVDYNTIIATVDHLGAVAHSWKSDALSDGTWKWSVRAVDNATNIETNVVTVSVVIDTYPLAVSNLDFTFDDGTDKVTLTWDASPSADIDKYNIYGNGGSGFISYDTPLAVISSPTVTWLSPAIVAAGTYNYGVRAEDTGGKEEFNSDITVTVKIKDTPIEEVPTLPNAPIGLTATPVAAGKIQLDWLYDITNQEVVPSVYSVYYDNNTGVVDYVTPLDTVLHSAAGNNGRYLTFTFTTAALGDGLSYKFGVRAQSAAGNEETNVVIATAIADSTLPNAPTGLAGVETY</sequence>
<dbReference type="SUPFAM" id="SSF49265">
    <property type="entry name" value="Fibronectin type III"/>
    <property type="match status" value="1"/>
</dbReference>
<reference evidence="2" key="1">
    <citation type="journal article" date="2015" name="Nature">
        <title>Complex archaea that bridge the gap between prokaryotes and eukaryotes.</title>
        <authorList>
            <person name="Spang A."/>
            <person name="Saw J.H."/>
            <person name="Jorgensen S.L."/>
            <person name="Zaremba-Niedzwiedzka K."/>
            <person name="Martijn J."/>
            <person name="Lind A.E."/>
            <person name="van Eijk R."/>
            <person name="Schleper C."/>
            <person name="Guy L."/>
            <person name="Ettema T.J."/>
        </authorList>
    </citation>
    <scope>NUCLEOTIDE SEQUENCE</scope>
</reference>
<dbReference type="InterPro" id="IPR003961">
    <property type="entry name" value="FN3_dom"/>
</dbReference>
<organism evidence="2">
    <name type="scientific">marine sediment metagenome</name>
    <dbReference type="NCBI Taxonomy" id="412755"/>
    <lineage>
        <taxon>unclassified sequences</taxon>
        <taxon>metagenomes</taxon>
        <taxon>ecological metagenomes</taxon>
    </lineage>
</organism>
<feature type="domain" description="Fibronectin type-III" evidence="1">
    <location>
        <begin position="289"/>
        <end position="383"/>
    </location>
</feature>
<comment type="caution">
    <text evidence="2">The sequence shown here is derived from an EMBL/GenBank/DDBJ whole genome shotgun (WGS) entry which is preliminary data.</text>
</comment>
<dbReference type="Gene3D" id="2.60.40.10">
    <property type="entry name" value="Immunoglobulins"/>
    <property type="match status" value="2"/>
</dbReference>
<feature type="domain" description="Fibronectin type-III" evidence="1">
    <location>
        <begin position="182"/>
        <end position="265"/>
    </location>
</feature>
<dbReference type="EMBL" id="LAZR01033714">
    <property type="protein sequence ID" value="KKL47309.1"/>
    <property type="molecule type" value="Genomic_DNA"/>
</dbReference>
<accession>A0A0F9CE47</accession>
<dbReference type="AlphaFoldDB" id="A0A0F9CE47"/>
<evidence type="ECO:0000313" key="2">
    <source>
        <dbReference type="EMBL" id="KKL47309.1"/>
    </source>
</evidence>
<dbReference type="InterPro" id="IPR013783">
    <property type="entry name" value="Ig-like_fold"/>
</dbReference>
<protein>
    <recommendedName>
        <fullName evidence="1">Fibronectin type-III domain-containing protein</fullName>
    </recommendedName>
</protein>
<evidence type="ECO:0000259" key="1">
    <source>
        <dbReference type="SMART" id="SM00060"/>
    </source>
</evidence>